<name>A0A0D7V1S8_9GAMM</name>
<keyword evidence="1" id="KW-1133">Transmembrane helix</keyword>
<dbReference type="Proteomes" id="UP000503197">
    <property type="component" value="Chromosome"/>
</dbReference>
<reference evidence="2 5" key="2">
    <citation type="submission" date="2020-02" db="EMBL/GenBank/DDBJ databases">
        <title>Complete Genome Sequence of Halomonas meridiana strain BAA-801, Isolated from Deep Sea Thermal Vent.</title>
        <authorList>
            <person name="Takahashi Y."/>
            <person name="Takahashi H."/>
            <person name="Galipon J."/>
            <person name="Arakawa K."/>
        </authorList>
    </citation>
    <scope>NUCLEOTIDE SEQUENCE [LARGE SCALE GENOMIC DNA]</scope>
    <source>
        <strain evidence="2 5">Slthf1</strain>
    </source>
</reference>
<evidence type="ECO:0000256" key="1">
    <source>
        <dbReference type="SAM" id="Phobius"/>
    </source>
</evidence>
<dbReference type="EMBL" id="FODB01000015">
    <property type="protein sequence ID" value="SEN55082.1"/>
    <property type="molecule type" value="Genomic_DNA"/>
</dbReference>
<dbReference type="RefSeq" id="WP_044627821.1">
    <property type="nucleotide sequence ID" value="NZ_AP022821.1"/>
</dbReference>
<dbReference type="Proteomes" id="UP000199493">
    <property type="component" value="Unassembled WGS sequence"/>
</dbReference>
<evidence type="ECO:0000313" key="5">
    <source>
        <dbReference type="Proteomes" id="UP000503197"/>
    </source>
</evidence>
<dbReference type="OrthoDB" id="6173562at2"/>
<proteinExistence type="predicted"/>
<gene>
    <name evidence="2" type="ORF">HMSLTHF_10090</name>
    <name evidence="3" type="ORF">SAMN04490369_101530</name>
</gene>
<reference evidence="3 4" key="1">
    <citation type="submission" date="2016-10" db="EMBL/GenBank/DDBJ databases">
        <authorList>
            <person name="de Groot N.N."/>
        </authorList>
    </citation>
    <scope>NUCLEOTIDE SEQUENCE [LARGE SCALE GENOMIC DNA]</scope>
    <source>
        <strain evidence="3 4">558</strain>
    </source>
</reference>
<sequence>MDPQQWLEAATLAFNLIGMVVCLVGLTLAQKMQRRWPGYSLAVVGFIIATLPMLSQLVFMWQR</sequence>
<accession>A0A0D7V1S8</accession>
<evidence type="ECO:0000313" key="4">
    <source>
        <dbReference type="Proteomes" id="UP000199493"/>
    </source>
</evidence>
<organism evidence="2 5">
    <name type="scientific">Vreelandella aquamarina</name>
    <dbReference type="NCBI Taxonomy" id="77097"/>
    <lineage>
        <taxon>Bacteria</taxon>
        <taxon>Pseudomonadati</taxon>
        <taxon>Pseudomonadota</taxon>
        <taxon>Gammaproteobacteria</taxon>
        <taxon>Oceanospirillales</taxon>
        <taxon>Halomonadaceae</taxon>
        <taxon>Vreelandella</taxon>
    </lineage>
</organism>
<keyword evidence="1" id="KW-0472">Membrane</keyword>
<evidence type="ECO:0000313" key="3">
    <source>
        <dbReference type="EMBL" id="SEN55082.1"/>
    </source>
</evidence>
<accession>A0A1H8HFQ0</accession>
<dbReference type="STRING" id="77097.SAMN04490369_101530"/>
<dbReference type="EMBL" id="AP022821">
    <property type="protein sequence ID" value="BCA91234.1"/>
    <property type="molecule type" value="Genomic_DNA"/>
</dbReference>
<evidence type="ECO:0000313" key="2">
    <source>
        <dbReference type="EMBL" id="BCA91234.1"/>
    </source>
</evidence>
<feature type="transmembrane region" description="Helical" evidence="1">
    <location>
        <begin position="6"/>
        <end position="29"/>
    </location>
</feature>
<keyword evidence="1" id="KW-0812">Transmembrane</keyword>
<protein>
    <submittedName>
        <fullName evidence="2">Uncharacterized protein</fullName>
    </submittedName>
</protein>
<feature type="transmembrane region" description="Helical" evidence="1">
    <location>
        <begin position="41"/>
        <end position="61"/>
    </location>
</feature>
<dbReference type="AlphaFoldDB" id="A0A0D7V1S8"/>